<organism evidence="4 5">
    <name type="scientific">Lentilactobacillus diolivorans DSM 14421</name>
    <dbReference type="NCBI Taxonomy" id="1423739"/>
    <lineage>
        <taxon>Bacteria</taxon>
        <taxon>Bacillati</taxon>
        <taxon>Bacillota</taxon>
        <taxon>Bacilli</taxon>
        <taxon>Lactobacillales</taxon>
        <taxon>Lactobacillaceae</taxon>
        <taxon>Lentilactobacillus</taxon>
    </lineage>
</organism>
<name>A0A0R1S223_9LACO</name>
<dbReference type="GO" id="GO:0010181">
    <property type="term" value="F:FMN binding"/>
    <property type="evidence" value="ECO:0007669"/>
    <property type="project" value="InterPro"/>
</dbReference>
<dbReference type="PATRIC" id="fig|1423739.3.peg.1721"/>
<evidence type="ECO:0000313" key="5">
    <source>
        <dbReference type="Proteomes" id="UP000052013"/>
    </source>
</evidence>
<dbReference type="InterPro" id="IPR001155">
    <property type="entry name" value="OxRdtase_FMN_N"/>
</dbReference>
<dbReference type="PANTHER" id="PTHR43656">
    <property type="entry name" value="BINDING OXIDOREDUCTASE, PUTATIVE (AFU_ORTHOLOGUE AFUA_2G08260)-RELATED"/>
    <property type="match status" value="1"/>
</dbReference>
<dbReference type="AlphaFoldDB" id="A0A0R1S223"/>
<keyword evidence="1" id="KW-0285">Flavoprotein</keyword>
<dbReference type="Pfam" id="PF00724">
    <property type="entry name" value="Oxidored_FMN"/>
    <property type="match status" value="1"/>
</dbReference>
<dbReference type="CDD" id="cd04735">
    <property type="entry name" value="OYE_like_4_FMN"/>
    <property type="match status" value="1"/>
</dbReference>
<dbReference type="SUPFAM" id="SSF51395">
    <property type="entry name" value="FMN-linked oxidoreductases"/>
    <property type="match status" value="1"/>
</dbReference>
<evidence type="ECO:0000259" key="3">
    <source>
        <dbReference type="Pfam" id="PF00724"/>
    </source>
</evidence>
<dbReference type="PANTHER" id="PTHR43656:SF2">
    <property type="entry name" value="BINDING OXIDOREDUCTASE, PUTATIVE (AFU_ORTHOLOGUE AFUA_2G08260)-RELATED"/>
    <property type="match status" value="1"/>
</dbReference>
<dbReference type="InterPro" id="IPR051799">
    <property type="entry name" value="NADH_flavin_oxidoreductase"/>
</dbReference>
<feature type="domain" description="NADH:flavin oxidoreductase/NADH oxidase N-terminal" evidence="3">
    <location>
        <begin position="8"/>
        <end position="334"/>
    </location>
</feature>
<evidence type="ECO:0000256" key="2">
    <source>
        <dbReference type="ARBA" id="ARBA00023002"/>
    </source>
</evidence>
<sequence>MTNHNFLQPYTLRNGITIKNRIAMSPMTEQSSFEDGSITNDEIAYYRLRAGGVGMLITGCANVNDLGKGFEGELSVAHDKFLPGLTRLANAIKLNGTKAILQIFSAGRMSHSKVLRGKQPVSASAVAAVRPNAETPRSLTDAEVKQTIHDFASATKLAIRAGFDGVELHGANTYLLQQFFSPHSNRRTDQWGGSLEKRMTFPLAVVDACAEAIKTTAKSPFILGYRISPEEIEKPGIRIDDTLELVKRLNAKPIDYLHISLADAWQSSIINSDDRQPLFEKFQKVAAADLPLMVVGHLATPQQVEKLIDSGIQFAAMGRELIREPKWLQKVVAGDEKAIRYTFSLNDLEELKVTPPLLNFLMTAFRRGFPISTDSNQLNLP</sequence>
<dbReference type="EMBL" id="AZEY01000104">
    <property type="protein sequence ID" value="KRL63213.1"/>
    <property type="molecule type" value="Genomic_DNA"/>
</dbReference>
<dbReference type="Proteomes" id="UP000052013">
    <property type="component" value="Unassembled WGS sequence"/>
</dbReference>
<proteinExistence type="predicted"/>
<accession>A0A0R1S223</accession>
<keyword evidence="2" id="KW-0560">Oxidoreductase</keyword>
<reference evidence="4 5" key="1">
    <citation type="journal article" date="2015" name="Genome Announc.">
        <title>Expanding the biotechnology potential of lactobacilli through comparative genomics of 213 strains and associated genera.</title>
        <authorList>
            <person name="Sun Z."/>
            <person name="Harris H.M."/>
            <person name="McCann A."/>
            <person name="Guo C."/>
            <person name="Argimon S."/>
            <person name="Zhang W."/>
            <person name="Yang X."/>
            <person name="Jeffery I.B."/>
            <person name="Cooney J.C."/>
            <person name="Kagawa T.F."/>
            <person name="Liu W."/>
            <person name="Song Y."/>
            <person name="Salvetti E."/>
            <person name="Wrobel A."/>
            <person name="Rasinkangas P."/>
            <person name="Parkhill J."/>
            <person name="Rea M.C."/>
            <person name="O'Sullivan O."/>
            <person name="Ritari J."/>
            <person name="Douillard F.P."/>
            <person name="Paul Ross R."/>
            <person name="Yang R."/>
            <person name="Briner A.E."/>
            <person name="Felis G.E."/>
            <person name="de Vos W.M."/>
            <person name="Barrangou R."/>
            <person name="Klaenhammer T.R."/>
            <person name="Caufield P.W."/>
            <person name="Cui Y."/>
            <person name="Zhang H."/>
            <person name="O'Toole P.W."/>
        </authorList>
    </citation>
    <scope>NUCLEOTIDE SEQUENCE [LARGE SCALE GENOMIC DNA]</scope>
    <source>
        <strain evidence="4 5">DSM 14421</strain>
    </source>
</reference>
<evidence type="ECO:0000313" key="4">
    <source>
        <dbReference type="EMBL" id="KRL63213.1"/>
    </source>
</evidence>
<evidence type="ECO:0000256" key="1">
    <source>
        <dbReference type="ARBA" id="ARBA00022630"/>
    </source>
</evidence>
<dbReference type="RefSeq" id="WP_057865953.1">
    <property type="nucleotide sequence ID" value="NZ_AZEY01000104.1"/>
</dbReference>
<dbReference type="STRING" id="1423739.FC85_GL001641"/>
<gene>
    <name evidence="4" type="ORF">FC85_GL001641</name>
</gene>
<dbReference type="Gene3D" id="3.20.20.70">
    <property type="entry name" value="Aldolase class I"/>
    <property type="match status" value="1"/>
</dbReference>
<dbReference type="GO" id="GO:0016491">
    <property type="term" value="F:oxidoreductase activity"/>
    <property type="evidence" value="ECO:0007669"/>
    <property type="project" value="UniProtKB-KW"/>
</dbReference>
<dbReference type="InterPro" id="IPR013785">
    <property type="entry name" value="Aldolase_TIM"/>
</dbReference>
<comment type="caution">
    <text evidence="4">The sequence shown here is derived from an EMBL/GenBank/DDBJ whole genome shotgun (WGS) entry which is preliminary data.</text>
</comment>
<protein>
    <submittedName>
        <fullName evidence="4">NADH oxidase domain protein</fullName>
    </submittedName>
</protein>